<evidence type="ECO:0000313" key="3">
    <source>
        <dbReference type="Proteomes" id="UP000318825"/>
    </source>
</evidence>
<proteinExistence type="predicted"/>
<gene>
    <name evidence="2" type="ORF">NWI01_26430</name>
</gene>
<dbReference type="SUPFAM" id="SSF141371">
    <property type="entry name" value="PilZ domain-like"/>
    <property type="match status" value="1"/>
</dbReference>
<protein>
    <recommendedName>
        <fullName evidence="1">PilZ domain-containing protein</fullName>
    </recommendedName>
</protein>
<comment type="caution">
    <text evidence="2">The sequence shown here is derived from an EMBL/GenBank/DDBJ whole genome shotgun (WGS) entry which is preliminary data.</text>
</comment>
<name>A0A4Y3WF33_NITWI</name>
<organism evidence="2 3">
    <name type="scientific">Nitrobacter winogradskyi</name>
    <name type="common">Nitrobacter agilis</name>
    <dbReference type="NCBI Taxonomy" id="913"/>
    <lineage>
        <taxon>Bacteria</taxon>
        <taxon>Pseudomonadati</taxon>
        <taxon>Pseudomonadota</taxon>
        <taxon>Alphaproteobacteria</taxon>
        <taxon>Hyphomicrobiales</taxon>
        <taxon>Nitrobacteraceae</taxon>
        <taxon>Nitrobacter</taxon>
    </lineage>
</organism>
<dbReference type="Gene3D" id="2.40.10.220">
    <property type="entry name" value="predicted glycosyltransferase like domains"/>
    <property type="match status" value="1"/>
</dbReference>
<dbReference type="InterPro" id="IPR009875">
    <property type="entry name" value="PilZ_domain"/>
</dbReference>
<dbReference type="GO" id="GO:0035438">
    <property type="term" value="F:cyclic-di-GMP binding"/>
    <property type="evidence" value="ECO:0007669"/>
    <property type="project" value="InterPro"/>
</dbReference>
<dbReference type="EMBL" id="BJNF01000073">
    <property type="protein sequence ID" value="GEC16751.1"/>
    <property type="molecule type" value="Genomic_DNA"/>
</dbReference>
<dbReference type="AlphaFoldDB" id="A0A4Y3WF33"/>
<feature type="domain" description="PilZ" evidence="1">
    <location>
        <begin position="7"/>
        <end position="88"/>
    </location>
</feature>
<reference evidence="2 3" key="1">
    <citation type="submission" date="2019-06" db="EMBL/GenBank/DDBJ databases">
        <title>Whole genome shotgun sequence of Nitrobacter winogradskyi NBRC 14297.</title>
        <authorList>
            <person name="Hosoyama A."/>
            <person name="Uohara A."/>
            <person name="Ohji S."/>
            <person name="Ichikawa N."/>
        </authorList>
    </citation>
    <scope>NUCLEOTIDE SEQUENCE [LARGE SCALE GENOMIC DNA]</scope>
    <source>
        <strain evidence="2 3">NBRC 14297</strain>
    </source>
</reference>
<evidence type="ECO:0000259" key="1">
    <source>
        <dbReference type="Pfam" id="PF07238"/>
    </source>
</evidence>
<accession>A0A4Y3WF33</accession>
<dbReference type="Proteomes" id="UP000318825">
    <property type="component" value="Unassembled WGS sequence"/>
</dbReference>
<dbReference type="RefSeq" id="WP_141384355.1">
    <property type="nucleotide sequence ID" value="NZ_BJNF01000073.1"/>
</dbReference>
<dbReference type="Pfam" id="PF07238">
    <property type="entry name" value="PilZ"/>
    <property type="match status" value="1"/>
</dbReference>
<dbReference type="OrthoDB" id="7409359at2"/>
<sequence length="98" mass="10872">MNSAPEERRKYPRVEIDEPAYISMGGFSMRCRLLNVSTEGAALEVPNPASVPLSFQLMTEKDRVIRGCRVIWTKQNRIGVAFDQPTTDAVSDAAGRNS</sequence>
<evidence type="ECO:0000313" key="2">
    <source>
        <dbReference type="EMBL" id="GEC16751.1"/>
    </source>
</evidence>